<feature type="transmembrane region" description="Helical" evidence="9">
    <location>
        <begin position="271"/>
        <end position="290"/>
    </location>
</feature>
<keyword evidence="3 8" id="KW-0812">Transmembrane</keyword>
<evidence type="ECO:0000256" key="2">
    <source>
        <dbReference type="ARBA" id="ARBA00022448"/>
    </source>
</evidence>
<gene>
    <name evidence="12" type="primary">LOC124808947</name>
</gene>
<dbReference type="InterPro" id="IPR013099">
    <property type="entry name" value="K_chnl_dom"/>
</dbReference>
<dbReference type="RefSeq" id="XP_065648370.1">
    <property type="nucleotide sequence ID" value="XM_065792298.1"/>
</dbReference>
<keyword evidence="7 8" id="KW-0407">Ion channel</keyword>
<protein>
    <submittedName>
        <fullName evidence="12">Potassium channel subfamily K member 2</fullName>
    </submittedName>
</protein>
<evidence type="ECO:0000256" key="8">
    <source>
        <dbReference type="RuleBase" id="RU003857"/>
    </source>
</evidence>
<comment type="subcellular location">
    <subcellularLocation>
        <location evidence="1">Membrane</location>
        <topology evidence="1">Multi-pass membrane protein</topology>
    </subcellularLocation>
</comment>
<evidence type="ECO:0000256" key="3">
    <source>
        <dbReference type="ARBA" id="ARBA00022692"/>
    </source>
</evidence>
<evidence type="ECO:0000256" key="5">
    <source>
        <dbReference type="ARBA" id="ARBA00023065"/>
    </source>
</evidence>
<keyword evidence="4 9" id="KW-1133">Transmembrane helix</keyword>
<evidence type="ECO:0000256" key="6">
    <source>
        <dbReference type="ARBA" id="ARBA00023136"/>
    </source>
</evidence>
<dbReference type="GO" id="GO:0034220">
    <property type="term" value="P:monoatomic ion transmembrane transport"/>
    <property type="evidence" value="ECO:0007669"/>
    <property type="project" value="UniProtKB-KW"/>
</dbReference>
<comment type="similarity">
    <text evidence="8">Belongs to the two pore domain potassium channel (TC 1.A.1.8) family.</text>
</comment>
<keyword evidence="2 8" id="KW-0813">Transport</keyword>
<feature type="transmembrane region" description="Helical" evidence="9">
    <location>
        <begin position="162"/>
        <end position="180"/>
    </location>
</feature>
<feature type="transmembrane region" description="Helical" evidence="9">
    <location>
        <begin position="296"/>
        <end position="323"/>
    </location>
</feature>
<organism evidence="11 12">
    <name type="scientific">Hydra vulgaris</name>
    <name type="common">Hydra</name>
    <name type="synonym">Hydra attenuata</name>
    <dbReference type="NCBI Taxonomy" id="6087"/>
    <lineage>
        <taxon>Eukaryota</taxon>
        <taxon>Metazoa</taxon>
        <taxon>Cnidaria</taxon>
        <taxon>Hydrozoa</taxon>
        <taxon>Hydroidolina</taxon>
        <taxon>Anthoathecata</taxon>
        <taxon>Aplanulata</taxon>
        <taxon>Hydridae</taxon>
        <taxon>Hydra</taxon>
    </lineage>
</organism>
<keyword evidence="5 8" id="KW-0406">Ion transport</keyword>
<dbReference type="Pfam" id="PF07885">
    <property type="entry name" value="Ion_trans_2"/>
    <property type="match status" value="2"/>
</dbReference>
<reference evidence="12" key="1">
    <citation type="submission" date="2025-08" db="UniProtKB">
        <authorList>
            <consortium name="RefSeq"/>
        </authorList>
    </citation>
    <scope>IDENTIFICATION</scope>
</reference>
<evidence type="ECO:0000256" key="7">
    <source>
        <dbReference type="ARBA" id="ARBA00023303"/>
    </source>
</evidence>
<evidence type="ECO:0000259" key="10">
    <source>
        <dbReference type="Pfam" id="PF07885"/>
    </source>
</evidence>
<dbReference type="PANTHER" id="PTHR11003:SF345">
    <property type="entry name" value="TWIK FAMILY OF POTASSIUM CHANNELS PROTEIN 18"/>
    <property type="match status" value="1"/>
</dbReference>
<evidence type="ECO:0000313" key="12">
    <source>
        <dbReference type="RefSeq" id="XP_065648370.1"/>
    </source>
</evidence>
<keyword evidence="11" id="KW-1185">Reference proteome</keyword>
<evidence type="ECO:0000256" key="9">
    <source>
        <dbReference type="SAM" id="Phobius"/>
    </source>
</evidence>
<evidence type="ECO:0000256" key="1">
    <source>
        <dbReference type="ARBA" id="ARBA00004141"/>
    </source>
</evidence>
<dbReference type="InterPro" id="IPR003280">
    <property type="entry name" value="2pore_dom_K_chnl"/>
</dbReference>
<feature type="transmembrane region" description="Helical" evidence="9">
    <location>
        <begin position="235"/>
        <end position="259"/>
    </location>
</feature>
<evidence type="ECO:0000313" key="11">
    <source>
        <dbReference type="Proteomes" id="UP001652625"/>
    </source>
</evidence>
<feature type="domain" description="Potassium channel" evidence="10">
    <location>
        <begin position="165"/>
        <end position="210"/>
    </location>
</feature>
<dbReference type="SUPFAM" id="SSF81324">
    <property type="entry name" value="Voltage-gated potassium channels"/>
    <property type="match status" value="2"/>
</dbReference>
<name>A0ABM4BHA3_HYDVU</name>
<accession>A0ABM4BHA3</accession>
<feature type="transmembrane region" description="Helical" evidence="9">
    <location>
        <begin position="187"/>
        <end position="207"/>
    </location>
</feature>
<keyword evidence="6 9" id="KW-0472">Membrane</keyword>
<proteinExistence type="inferred from homology"/>
<sequence length="356" mass="41291">MVIDTNFIIKHKKYKKNKQQEDKIILKIIVARKMIEKLPEKFHFTWKKVAVWLIILMVYTFIGTFIFVYLEECRVNPETKTLQNKKFKNETINSIKLCAEIKEIVNFKNATEYRVYLVNYPFLNNLCAQTEEHYKSNETHKVEEIFLKHKCNILNSTLISKWSAFCLVSILTIGYGDVVPKTTPGKILTIVYILIGIPLALCFISNLSDNLLSLHFLAVDCIEKKLFHKTKPTYFYLKAFTLNIVILVVCVALMVFLLCMHDSSLSTFDSFYFVIVTMTTVGYGDFSYNSNYLGSISMFCISMVEIAVFLILLSMFGSIFNLLSNMDEKKKFICSKNLKESQTIEYNCPFLLKITE</sequence>
<dbReference type="PANTHER" id="PTHR11003">
    <property type="entry name" value="POTASSIUM CHANNEL, SUBFAMILY K"/>
    <property type="match status" value="1"/>
</dbReference>
<dbReference type="PRINTS" id="PR01333">
    <property type="entry name" value="2POREKCHANEL"/>
</dbReference>
<feature type="transmembrane region" description="Helical" evidence="9">
    <location>
        <begin position="49"/>
        <end position="70"/>
    </location>
</feature>
<dbReference type="Proteomes" id="UP001652625">
    <property type="component" value="Chromosome 03"/>
</dbReference>
<dbReference type="Gene3D" id="1.10.287.70">
    <property type="match status" value="1"/>
</dbReference>
<feature type="domain" description="Potassium channel" evidence="10">
    <location>
        <begin position="245"/>
        <end position="320"/>
    </location>
</feature>
<evidence type="ECO:0000256" key="4">
    <source>
        <dbReference type="ARBA" id="ARBA00022989"/>
    </source>
</evidence>
<dbReference type="GeneID" id="124808947"/>